<dbReference type="EMBL" id="VSRR010004029">
    <property type="protein sequence ID" value="MPC38279.1"/>
    <property type="molecule type" value="Genomic_DNA"/>
</dbReference>
<comment type="caution">
    <text evidence="1">The sequence shown here is derived from an EMBL/GenBank/DDBJ whole genome shotgun (WGS) entry which is preliminary data.</text>
</comment>
<reference evidence="1 2" key="1">
    <citation type="submission" date="2019-05" db="EMBL/GenBank/DDBJ databases">
        <title>Another draft genome of Portunus trituberculatus and its Hox gene families provides insights of decapod evolution.</title>
        <authorList>
            <person name="Jeong J.-H."/>
            <person name="Song I."/>
            <person name="Kim S."/>
            <person name="Choi T."/>
            <person name="Kim D."/>
            <person name="Ryu S."/>
            <person name="Kim W."/>
        </authorList>
    </citation>
    <scope>NUCLEOTIDE SEQUENCE [LARGE SCALE GENOMIC DNA]</scope>
    <source>
        <tissue evidence="1">Muscle</tissue>
    </source>
</reference>
<name>A0A5B7EZ42_PORTR</name>
<dbReference type="Proteomes" id="UP000324222">
    <property type="component" value="Unassembled WGS sequence"/>
</dbReference>
<evidence type="ECO:0000313" key="2">
    <source>
        <dbReference type="Proteomes" id="UP000324222"/>
    </source>
</evidence>
<proteinExistence type="predicted"/>
<protein>
    <submittedName>
        <fullName evidence="1">Uncharacterized protein</fullName>
    </submittedName>
</protein>
<organism evidence="1 2">
    <name type="scientific">Portunus trituberculatus</name>
    <name type="common">Swimming crab</name>
    <name type="synonym">Neptunus trituberculatus</name>
    <dbReference type="NCBI Taxonomy" id="210409"/>
    <lineage>
        <taxon>Eukaryota</taxon>
        <taxon>Metazoa</taxon>
        <taxon>Ecdysozoa</taxon>
        <taxon>Arthropoda</taxon>
        <taxon>Crustacea</taxon>
        <taxon>Multicrustacea</taxon>
        <taxon>Malacostraca</taxon>
        <taxon>Eumalacostraca</taxon>
        <taxon>Eucarida</taxon>
        <taxon>Decapoda</taxon>
        <taxon>Pleocyemata</taxon>
        <taxon>Brachyura</taxon>
        <taxon>Eubrachyura</taxon>
        <taxon>Portunoidea</taxon>
        <taxon>Portunidae</taxon>
        <taxon>Portuninae</taxon>
        <taxon>Portunus</taxon>
    </lineage>
</organism>
<keyword evidence="2" id="KW-1185">Reference proteome</keyword>
<evidence type="ECO:0000313" key="1">
    <source>
        <dbReference type="EMBL" id="MPC38279.1"/>
    </source>
</evidence>
<dbReference type="AlphaFoldDB" id="A0A5B7EZ42"/>
<gene>
    <name evidence="1" type="ORF">E2C01_031785</name>
</gene>
<accession>A0A5B7EZ42</accession>
<sequence length="129" mass="14257">MLGVVRNTWTHLAWLGGGEELTWPGWRAGEGDKLGAGCGEAGYEGRGLGSTWSEGDMISKNRWVIREARKVESQVEMVVVVASCPPSTFQRLTLPYITCFHNVYSAAVTSRHVLPRAAFSSFELWLTLI</sequence>